<gene>
    <name evidence="3" type="ORF">THFILI_00150</name>
</gene>
<sequence length="549" mass="61077">MTAGTHLAGAALTASLLRGAGVEVGLLEGVALAWGSVMPDLDTTTSGPGRFVRPLSSFLERRFGHRTLTHSLPFLLALALLLLPLHRANPSVYWAFLAGYLSHLLLDTLNVNGVPLLWPWRVQFWFFAAREWRIRYGSPQEATLALFLALFGFVLWPVSGQGFASAFRHLVGTPEVAVLDYLDWRDRWEVWAEVKGFNRETQEPVEGRFLVVEALGREGVLVEDELGRTLAVSRNGQVVAYRVRMLRGAPQVLREWRLDLSGRLVGDLLAALPRGARRVWITGEARPATTPPPLVPPVGTYPRVEASESPPRLLLHAARPEDLAPLAALYLQAGSAVVRASFPPGEREASLDLPALPQAPRVHPVVIPDLPSLSGLLVRPGDRVEEGEPLARYTDPAPLEDLEAQAQAKREEAQRLEGEVRALEERFRAEREALERERARAREERDRLRYLVSQGAEPALRLAEAEGRLEEVEGRLKKLVLDYTTQRARLEESAREARLEAARLDRRREREAERQLVRAPVSGRVAEVKVRDLTPRGVTVEVVLVGSGE</sequence>
<dbReference type="PANTHER" id="PTHR35531:SF1">
    <property type="entry name" value="INNER MEMBRANE PROTEIN YBCI-RELATED"/>
    <property type="match status" value="1"/>
</dbReference>
<reference evidence="3 4" key="1">
    <citation type="journal article" date="2015" name="Genome Announc.">
        <title>Draft Genome Sequence of the Thermophile Thermus filiformis ATCC 43280, Producer of Carotenoid-(Di)glucoside-Branched Fatty Acid (Di)esters and Source of Hyperthermostable Enzymes of Biotechnological Interest.</title>
        <authorList>
            <person name="Mandelli F."/>
            <person name="Oliveira Ramires B."/>
            <person name="Couger M.B."/>
            <person name="Paixao D.A."/>
            <person name="Camilo C.M."/>
            <person name="Polikarpov I."/>
            <person name="Prade R."/>
            <person name="Riano-Pachon D.M."/>
            <person name="Squina F.M."/>
        </authorList>
    </citation>
    <scope>NUCLEOTIDE SEQUENCE [LARGE SCALE GENOMIC DNA]</scope>
    <source>
        <strain evidence="3 4">ATCC 43280</strain>
    </source>
</reference>
<keyword evidence="2" id="KW-1133">Transmembrane helix</keyword>
<evidence type="ECO:0000313" key="4">
    <source>
        <dbReference type="Proteomes" id="UP000030364"/>
    </source>
</evidence>
<dbReference type="EMBL" id="JPSL02000023">
    <property type="protein sequence ID" value="KIX84849.1"/>
    <property type="molecule type" value="Genomic_DNA"/>
</dbReference>
<keyword evidence="4" id="KW-1185">Reference proteome</keyword>
<feature type="transmembrane region" description="Helical" evidence="2">
    <location>
        <begin position="67"/>
        <end position="86"/>
    </location>
</feature>
<keyword evidence="2" id="KW-0812">Transmembrane</keyword>
<dbReference type="STRING" id="276.THFILI_00150"/>
<keyword evidence="3" id="KW-0378">Hydrolase</keyword>
<proteinExistence type="predicted"/>
<protein>
    <submittedName>
        <fullName evidence="3">Hydrolase</fullName>
    </submittedName>
</protein>
<comment type="caution">
    <text evidence="3">The sequence shown here is derived from an EMBL/GenBank/DDBJ whole genome shotgun (WGS) entry which is preliminary data.</text>
</comment>
<evidence type="ECO:0000256" key="1">
    <source>
        <dbReference type="SAM" id="Coils"/>
    </source>
</evidence>
<dbReference type="PANTHER" id="PTHR35531">
    <property type="entry name" value="INNER MEMBRANE PROTEIN YBCI-RELATED"/>
    <property type="match status" value="1"/>
</dbReference>
<keyword evidence="2" id="KW-0472">Membrane</keyword>
<feature type="coiled-coil region" evidence="1">
    <location>
        <begin position="399"/>
        <end position="514"/>
    </location>
</feature>
<feature type="transmembrane region" description="Helical" evidence="2">
    <location>
        <begin position="92"/>
        <end position="120"/>
    </location>
</feature>
<dbReference type="OrthoDB" id="5459053at2"/>
<dbReference type="RefSeq" id="WP_045245743.1">
    <property type="nucleotide sequence ID" value="NZ_JPSL02000023.1"/>
</dbReference>
<evidence type="ECO:0000256" key="2">
    <source>
        <dbReference type="SAM" id="Phobius"/>
    </source>
</evidence>
<organism evidence="3 4">
    <name type="scientific">Thermus filiformis</name>
    <dbReference type="NCBI Taxonomy" id="276"/>
    <lineage>
        <taxon>Bacteria</taxon>
        <taxon>Thermotogati</taxon>
        <taxon>Deinococcota</taxon>
        <taxon>Deinococci</taxon>
        <taxon>Thermales</taxon>
        <taxon>Thermaceae</taxon>
        <taxon>Thermus</taxon>
    </lineage>
</organism>
<dbReference type="AlphaFoldDB" id="A0A0D6XA91"/>
<dbReference type="InterPro" id="IPR007404">
    <property type="entry name" value="YdjM-like"/>
</dbReference>
<name>A0A0D6XA91_THEFI</name>
<evidence type="ECO:0000313" key="3">
    <source>
        <dbReference type="EMBL" id="KIX84849.1"/>
    </source>
</evidence>
<keyword evidence="1" id="KW-0175">Coiled coil</keyword>
<dbReference type="GO" id="GO:0016787">
    <property type="term" value="F:hydrolase activity"/>
    <property type="evidence" value="ECO:0007669"/>
    <property type="project" value="UniProtKB-KW"/>
</dbReference>
<accession>A0A0D6XA91</accession>
<dbReference type="Proteomes" id="UP000030364">
    <property type="component" value="Unassembled WGS sequence"/>
</dbReference>
<dbReference type="Pfam" id="PF04307">
    <property type="entry name" value="YdjM"/>
    <property type="match status" value="1"/>
</dbReference>
<feature type="transmembrane region" description="Helical" evidence="2">
    <location>
        <begin position="141"/>
        <end position="159"/>
    </location>
</feature>